<feature type="transmembrane region" description="Helical" evidence="1">
    <location>
        <begin position="138"/>
        <end position="158"/>
    </location>
</feature>
<dbReference type="KEGG" id="gur:Gura_3750"/>
<evidence type="ECO:0000259" key="2">
    <source>
        <dbReference type="Pfam" id="PF09335"/>
    </source>
</evidence>
<evidence type="ECO:0000313" key="4">
    <source>
        <dbReference type="Proteomes" id="UP000006695"/>
    </source>
</evidence>
<dbReference type="Proteomes" id="UP000006695">
    <property type="component" value="Chromosome"/>
</dbReference>
<keyword evidence="1" id="KW-0472">Membrane</keyword>
<dbReference type="HOGENOM" id="CLU_038944_7_0_7"/>
<feature type="transmembrane region" description="Helical" evidence="1">
    <location>
        <begin position="55"/>
        <end position="82"/>
    </location>
</feature>
<dbReference type="Pfam" id="PF09335">
    <property type="entry name" value="VTT_dom"/>
    <property type="match status" value="1"/>
</dbReference>
<evidence type="ECO:0000256" key="1">
    <source>
        <dbReference type="SAM" id="Phobius"/>
    </source>
</evidence>
<keyword evidence="4" id="KW-1185">Reference proteome</keyword>
<dbReference type="STRING" id="351605.Gura_3750"/>
<name>A5G7Y5_GEOUR</name>
<evidence type="ECO:0000313" key="3">
    <source>
        <dbReference type="EMBL" id="ABQ27903.1"/>
    </source>
</evidence>
<keyword evidence="1" id="KW-1133">Transmembrane helix</keyword>
<dbReference type="InterPro" id="IPR053240">
    <property type="entry name" value="VTT_domain"/>
</dbReference>
<reference evidence="3 4" key="1">
    <citation type="submission" date="2007-05" db="EMBL/GenBank/DDBJ databases">
        <title>Complete sequence of Geobacter uraniireducens Rf4.</title>
        <authorList>
            <consortium name="US DOE Joint Genome Institute"/>
            <person name="Copeland A."/>
            <person name="Lucas S."/>
            <person name="Lapidus A."/>
            <person name="Barry K."/>
            <person name="Detter J.C."/>
            <person name="Glavina del Rio T."/>
            <person name="Hammon N."/>
            <person name="Israni S."/>
            <person name="Dalin E."/>
            <person name="Tice H."/>
            <person name="Pitluck S."/>
            <person name="Chertkov O."/>
            <person name="Brettin T."/>
            <person name="Bruce D."/>
            <person name="Han C."/>
            <person name="Schmutz J."/>
            <person name="Larimer F."/>
            <person name="Land M."/>
            <person name="Hauser L."/>
            <person name="Kyrpides N."/>
            <person name="Mikhailova N."/>
            <person name="Shelobolina E."/>
            <person name="Aklujkar M."/>
            <person name="Lovley D."/>
            <person name="Richardson P."/>
        </authorList>
    </citation>
    <scope>NUCLEOTIDE SEQUENCE [LARGE SCALE GENOMIC DNA]</scope>
    <source>
        <strain evidence="3 4">Rf4</strain>
    </source>
</reference>
<dbReference type="InterPro" id="IPR032816">
    <property type="entry name" value="VTT_dom"/>
</dbReference>
<keyword evidence="1" id="KW-0812">Transmembrane</keyword>
<dbReference type="PANTHER" id="PTHR46826">
    <property type="match status" value="1"/>
</dbReference>
<proteinExistence type="predicted"/>
<feature type="transmembrane region" description="Helical" evidence="1">
    <location>
        <begin position="170"/>
        <end position="194"/>
    </location>
</feature>
<gene>
    <name evidence="3" type="ordered locus">Gura_3750</name>
</gene>
<dbReference type="EMBL" id="CP000698">
    <property type="protein sequence ID" value="ABQ27903.1"/>
    <property type="molecule type" value="Genomic_DNA"/>
</dbReference>
<feature type="domain" description="VTT" evidence="2">
    <location>
        <begin position="77"/>
        <end position="190"/>
    </location>
</feature>
<dbReference type="PANTHER" id="PTHR46826:SF1">
    <property type="entry name" value="TVP38_TMEM64 FAMILY MEMBRANE PROTEIN YDJX"/>
    <property type="match status" value="1"/>
</dbReference>
<feature type="transmembrane region" description="Helical" evidence="1">
    <location>
        <begin position="94"/>
        <end position="115"/>
    </location>
</feature>
<protein>
    <recommendedName>
        <fullName evidence="2">VTT domain-containing protein</fullName>
    </recommendedName>
</protein>
<accession>A5G7Y5</accession>
<feature type="transmembrane region" description="Helical" evidence="1">
    <location>
        <begin position="12"/>
        <end position="35"/>
    </location>
</feature>
<sequence>MAEKNAMNRKKLVILTIVAALIALFFYFDLGRYLTLESLKANRLTLVRFHDTHRVATAGIFMAVYIVQTALSLPGAAILSLAAGAVFGAAMGTIYSNIAATLGATLAFLVARYLFRNSIQSKFGVRLSKLNTELEQRGLNYLLFLRLVPVFPFFLINLGAGLTKLPLRTFFFGTMFGIIPGGFVYCNAGASLASINSMREIASPRVLGSFALLGLFALVPVFYQKLKARKRESGIGDQQ</sequence>
<organism evidence="3 4">
    <name type="scientific">Geotalea uraniireducens (strain Rf4)</name>
    <name type="common">Geobacter uraniireducens</name>
    <dbReference type="NCBI Taxonomy" id="351605"/>
    <lineage>
        <taxon>Bacteria</taxon>
        <taxon>Pseudomonadati</taxon>
        <taxon>Thermodesulfobacteriota</taxon>
        <taxon>Desulfuromonadia</taxon>
        <taxon>Geobacterales</taxon>
        <taxon>Geobacteraceae</taxon>
        <taxon>Geotalea</taxon>
    </lineage>
</organism>
<feature type="transmembrane region" description="Helical" evidence="1">
    <location>
        <begin position="206"/>
        <end position="223"/>
    </location>
</feature>
<dbReference type="AlphaFoldDB" id="A5G7Y5"/>